<sequence>MSGPHQRPSNGSNIREQHAMNPAKTGGDPANHVFNDQTSSINGRLHQGNNMQMQHQTMMGVQQQQPNQMASYNLGSEGSTGRLPPLTLKSSTFTNSNTVLLSNGTQCHLQPTSMSMSSNGVQQMHNRREYDQNTLNKVSPPMHINEQLFDQHSLNSQQEMENPIRINTPMHSHQHLDQQNMHQMVFNQQNQQPQNPYNGQNDMLQNQLSLNQFQSGHQTGNKVVSSFQTNQNPEQVSHLGHMDQQPPTQHSMNSVPQSQTQQRVGQMGCNLNQMGVQSQVQSPTSSNLSMSMSSSTSSFSITPPMKNSSSISPNSIPNNANSTTQLIMALNNNSPITQEQLQEIQSMTTVAQDGTEILLMQEPRLKQYSGIKDMSTTDLRLECKKRALPSAGTKVRLCERLGDYEKEIIDERNNKLMQEYNHRQQMYETQAAALKAFQAKKAALLQAQNRQNGNGNNSTNCSSNTSALLMTPTKPADGPPPKRKRVSKPKKQQQQNMENQTNQPQNVMSMGSNQVTNMLPTSENGTTISTDIDVLLGRNTNQSNVTGNMMNTSQNGSNVFGGQNQTGTSRYFVKDNSCFSHLDSGCRLISNNSNDETEFGSTGRTFQVAVPPPPSGNSQIHYQSNDQLLYGVPDQVSNQRNDTQSQQQSRPINLNQQQHLGGKQNMNQSITTMFNVSTPSSMQQQQQQGMTQSNQNFMNGTVTQKGLQASPCVADQAGPSPNMPVSDPTATTSGSPIVVSSAVDSSEAAELMDLETMQKLLSPATLRAREELLTQQQSQINELVKLIQSNHDTLREQQQQINLAKKQQKQRQRQASQNAIVIDKHVNSRCIQHAIKSRQNLQILNELTQQQDSIRTAETRLIEQLHINTATDDIARLIKQDGRTALVIVSLLHDYRTTREQNNRAKSTNGEPNSVEDKKNVEVVAKKKAPARKRTNNGTPKSNQNKKSAQGKQIVEIDVSQVMSPPNSQPIMIQQQPLKQGMQQFIEFPKPQPPPRVRTQSDVDMEAIFKTVIDASRTNNKNPENQQQLSQHQQQQYDNEVISLPSEVSSPMRAQSQNSVQSIYSDGSYTRTMNYQQEESPQQMSYTMGTETESSCSPNDVQIIPNEIIQQEIQNEASQQPEIVEILPHIERTSIDYELDNHQYHETMVFDEDSNQEYIDTCQNNRFDSDFPDIDQMVANMRDSDPLNCPLDDIDLNAILNCWSDDCDSKQISGNQVNAANVNGVCSEMSYNPSGSMNEMSHFNEDMDWNSYSTQSDIINQAFEQS</sequence>
<dbReference type="Proteomes" id="UP000095282">
    <property type="component" value="Unplaced"/>
</dbReference>
<feature type="region of interest" description="Disordered" evidence="1">
    <location>
        <begin position="1"/>
        <end position="38"/>
    </location>
</feature>
<dbReference type="SMART" id="SM00513">
    <property type="entry name" value="SAP"/>
    <property type="match status" value="1"/>
</dbReference>
<proteinExistence type="predicted"/>
<feature type="compositionally biased region" description="Polar residues" evidence="1">
    <location>
        <begin position="1016"/>
        <end position="1025"/>
    </location>
</feature>
<feature type="region of interest" description="Disordered" evidence="1">
    <location>
        <begin position="899"/>
        <end position="952"/>
    </location>
</feature>
<protein>
    <submittedName>
        <fullName evidence="4">SAP domain-containing protein</fullName>
    </submittedName>
</protein>
<feature type="region of interest" description="Disordered" evidence="1">
    <location>
        <begin position="449"/>
        <end position="526"/>
    </location>
</feature>
<dbReference type="PROSITE" id="PS50800">
    <property type="entry name" value="SAP"/>
    <property type="match status" value="1"/>
</dbReference>
<feature type="compositionally biased region" description="Basic residues" evidence="1">
    <location>
        <begin position="481"/>
        <end position="491"/>
    </location>
</feature>
<dbReference type="STRING" id="1561998.A0A1I7U3Y0"/>
<feature type="compositionally biased region" description="Polar residues" evidence="1">
    <location>
        <begin position="507"/>
        <end position="526"/>
    </location>
</feature>
<dbReference type="InterPro" id="IPR036361">
    <property type="entry name" value="SAP_dom_sf"/>
</dbReference>
<reference evidence="4" key="1">
    <citation type="submission" date="2016-11" db="UniProtKB">
        <authorList>
            <consortium name="WormBaseParasite"/>
        </authorList>
    </citation>
    <scope>IDENTIFICATION</scope>
</reference>
<feature type="compositionally biased region" description="Polar residues" evidence="1">
    <location>
        <begin position="936"/>
        <end position="951"/>
    </location>
</feature>
<dbReference type="WBParaSite" id="Csp11.Scaffold629.g14600.t1">
    <property type="protein sequence ID" value="Csp11.Scaffold629.g14600.t1"/>
    <property type="gene ID" value="Csp11.Scaffold629.g14600"/>
</dbReference>
<feature type="compositionally biased region" description="Low complexity" evidence="1">
    <location>
        <begin position="492"/>
        <end position="506"/>
    </location>
</feature>
<feature type="compositionally biased region" description="Low complexity" evidence="1">
    <location>
        <begin position="1026"/>
        <end position="1036"/>
    </location>
</feature>
<feature type="region of interest" description="Disordered" evidence="1">
    <location>
        <begin position="1014"/>
        <end position="1036"/>
    </location>
</feature>
<evidence type="ECO:0000256" key="1">
    <source>
        <dbReference type="SAM" id="MobiDB-lite"/>
    </source>
</evidence>
<dbReference type="Gene3D" id="1.10.720.30">
    <property type="entry name" value="SAP domain"/>
    <property type="match status" value="1"/>
</dbReference>
<evidence type="ECO:0000313" key="4">
    <source>
        <dbReference type="WBParaSite" id="Csp11.Scaffold629.g14600.t1"/>
    </source>
</evidence>
<evidence type="ECO:0000259" key="2">
    <source>
        <dbReference type="PROSITE" id="PS50800"/>
    </source>
</evidence>
<feature type="compositionally biased region" description="Low complexity" evidence="1">
    <location>
        <begin position="449"/>
        <end position="466"/>
    </location>
</feature>
<feature type="region of interest" description="Disordered" evidence="1">
    <location>
        <begin position="282"/>
        <end position="316"/>
    </location>
</feature>
<feature type="compositionally biased region" description="Basic residues" evidence="1">
    <location>
        <begin position="926"/>
        <end position="935"/>
    </location>
</feature>
<accession>A0A1I7U3Y0</accession>
<evidence type="ECO:0000313" key="3">
    <source>
        <dbReference type="Proteomes" id="UP000095282"/>
    </source>
</evidence>
<dbReference type="InterPro" id="IPR003034">
    <property type="entry name" value="SAP_dom"/>
</dbReference>
<feature type="compositionally biased region" description="Polar residues" evidence="1">
    <location>
        <begin position="245"/>
        <end position="261"/>
    </location>
</feature>
<name>A0A1I7U3Y0_9PELO</name>
<feature type="compositionally biased region" description="Basic and acidic residues" evidence="1">
    <location>
        <begin position="915"/>
        <end position="925"/>
    </location>
</feature>
<keyword evidence="3" id="KW-1185">Reference proteome</keyword>
<feature type="region of interest" description="Disordered" evidence="1">
    <location>
        <begin position="236"/>
        <end position="261"/>
    </location>
</feature>
<organism evidence="3 4">
    <name type="scientific">Caenorhabditis tropicalis</name>
    <dbReference type="NCBI Taxonomy" id="1561998"/>
    <lineage>
        <taxon>Eukaryota</taxon>
        <taxon>Metazoa</taxon>
        <taxon>Ecdysozoa</taxon>
        <taxon>Nematoda</taxon>
        <taxon>Chromadorea</taxon>
        <taxon>Rhabditida</taxon>
        <taxon>Rhabditina</taxon>
        <taxon>Rhabditomorpha</taxon>
        <taxon>Rhabditoidea</taxon>
        <taxon>Rhabditidae</taxon>
        <taxon>Peloderinae</taxon>
        <taxon>Caenorhabditis</taxon>
    </lineage>
</organism>
<feature type="domain" description="SAP" evidence="2">
    <location>
        <begin position="371"/>
        <end position="405"/>
    </location>
</feature>
<dbReference type="AlphaFoldDB" id="A0A1I7U3Y0"/>
<dbReference type="eggNOG" id="ENOG502RT7J">
    <property type="taxonomic scope" value="Eukaryota"/>
</dbReference>